<protein>
    <recommendedName>
        <fullName evidence="4">Nicotinamide riboside transporter PnuC</fullName>
    </recommendedName>
</protein>
<organism evidence="2 3">
    <name type="scientific">Acidithiobacillus caldus</name>
    <dbReference type="NCBI Taxonomy" id="33059"/>
    <lineage>
        <taxon>Bacteria</taxon>
        <taxon>Pseudomonadati</taxon>
        <taxon>Pseudomonadota</taxon>
        <taxon>Acidithiobacillia</taxon>
        <taxon>Acidithiobacillales</taxon>
        <taxon>Acidithiobacillaceae</taxon>
        <taxon>Acidithiobacillus</taxon>
    </lineage>
</organism>
<comment type="caution">
    <text evidence="2">The sequence shown here is derived from an EMBL/GenBank/DDBJ whole genome shotgun (WGS) entry which is preliminary data.</text>
</comment>
<evidence type="ECO:0000313" key="3">
    <source>
        <dbReference type="Proteomes" id="UP000175616"/>
    </source>
</evidence>
<keyword evidence="1" id="KW-1133">Transmembrane helix</keyword>
<reference evidence="2 3" key="1">
    <citation type="submission" date="2016-06" db="EMBL/GenBank/DDBJ databases">
        <title>Gene turnover analysis identifies the evolutionary adaptation of the extremophile Acidithiobacillus caldus.</title>
        <authorList>
            <person name="Zhang X."/>
        </authorList>
    </citation>
    <scope>NUCLEOTIDE SEQUENCE [LARGE SCALE GENOMIC DNA]</scope>
    <source>
        <strain evidence="2 3">DX</strain>
    </source>
</reference>
<evidence type="ECO:0000313" key="2">
    <source>
        <dbReference type="EMBL" id="OFC38475.1"/>
    </source>
</evidence>
<proteinExistence type="predicted"/>
<dbReference type="EMBL" id="LZYE01000035">
    <property type="protein sequence ID" value="OFC38475.1"/>
    <property type="molecule type" value="Genomic_DNA"/>
</dbReference>
<evidence type="ECO:0000256" key="1">
    <source>
        <dbReference type="SAM" id="Phobius"/>
    </source>
</evidence>
<feature type="transmembrane region" description="Helical" evidence="1">
    <location>
        <begin position="58"/>
        <end position="78"/>
    </location>
</feature>
<name>A0A1E7YQR9_9PROT</name>
<sequence>MRDQKTRLAGAIASAITILCALVLALDGVPPMRWLFVGWSVANTLWVFYALRLSSLSLLSSQIVFCLIDVAGMLHYWIL</sequence>
<evidence type="ECO:0008006" key="4">
    <source>
        <dbReference type="Google" id="ProtNLM"/>
    </source>
</evidence>
<keyword evidence="1" id="KW-0472">Membrane</keyword>
<gene>
    <name evidence="2" type="ORF">BAE27_02050</name>
</gene>
<keyword evidence="1" id="KW-0812">Transmembrane</keyword>
<feature type="transmembrane region" description="Helical" evidence="1">
    <location>
        <begin position="35"/>
        <end position="51"/>
    </location>
</feature>
<dbReference type="AlphaFoldDB" id="A0A1E7YQR9"/>
<dbReference type="Proteomes" id="UP000175616">
    <property type="component" value="Unassembled WGS sequence"/>
</dbReference>
<accession>A0A1E7YQR9</accession>